<dbReference type="GO" id="GO:0003677">
    <property type="term" value="F:DNA binding"/>
    <property type="evidence" value="ECO:0007669"/>
    <property type="project" value="UniProtKB-KW"/>
</dbReference>
<gene>
    <name evidence="2" type="ORF">H9926_13860</name>
</gene>
<dbReference type="Gene3D" id="3.30.1330.80">
    <property type="entry name" value="Hypothetical protein, similar to alpha- acetolactate decarboxylase, domain 2"/>
    <property type="match status" value="1"/>
</dbReference>
<evidence type="ECO:0000313" key="2">
    <source>
        <dbReference type="EMBL" id="HJC89085.1"/>
    </source>
</evidence>
<dbReference type="PANTHER" id="PTHR34988">
    <property type="entry name" value="PROTEIN, PUTATIVE-RELATED"/>
    <property type="match status" value="1"/>
</dbReference>
<accession>A0A9D2TU00</accession>
<dbReference type="PANTHER" id="PTHR34988:SF1">
    <property type="entry name" value="DNA-BINDING PROTEIN"/>
    <property type="match status" value="1"/>
</dbReference>
<reference evidence="2" key="2">
    <citation type="submission" date="2021-04" db="EMBL/GenBank/DDBJ databases">
        <authorList>
            <person name="Gilroy R."/>
        </authorList>
    </citation>
    <scope>NUCLEOTIDE SEQUENCE</scope>
    <source>
        <strain evidence="2">ChiBcec1-1630</strain>
    </source>
</reference>
<name>A0A9D2TU00_9FIRM</name>
<dbReference type="PIRSF" id="PIRSF016702">
    <property type="entry name" value="DNA_bp_PD1"/>
    <property type="match status" value="1"/>
</dbReference>
<comment type="caution">
    <text evidence="2">The sequence shown here is derived from an EMBL/GenBank/DDBJ whole genome shotgun (WGS) entry which is preliminary data.</text>
</comment>
<dbReference type="AlphaFoldDB" id="A0A9D2TU00"/>
<dbReference type="PROSITE" id="PS51742">
    <property type="entry name" value="PPC"/>
    <property type="match status" value="1"/>
</dbReference>
<dbReference type="Proteomes" id="UP000823922">
    <property type="component" value="Unassembled WGS sequence"/>
</dbReference>
<feature type="domain" description="PPC" evidence="1">
    <location>
        <begin position="4"/>
        <end position="140"/>
    </location>
</feature>
<evidence type="ECO:0000259" key="1">
    <source>
        <dbReference type="PROSITE" id="PS51742"/>
    </source>
</evidence>
<reference evidence="2" key="1">
    <citation type="journal article" date="2021" name="PeerJ">
        <title>Extensive microbial diversity within the chicken gut microbiome revealed by metagenomics and culture.</title>
        <authorList>
            <person name="Gilroy R."/>
            <person name="Ravi A."/>
            <person name="Getino M."/>
            <person name="Pursley I."/>
            <person name="Horton D.L."/>
            <person name="Alikhan N.F."/>
            <person name="Baker D."/>
            <person name="Gharbi K."/>
            <person name="Hall N."/>
            <person name="Watson M."/>
            <person name="Adriaenssens E.M."/>
            <person name="Foster-Nyarko E."/>
            <person name="Jarju S."/>
            <person name="Secka A."/>
            <person name="Antonio M."/>
            <person name="Oren A."/>
            <person name="Chaudhuri R.R."/>
            <person name="La Ragione R."/>
            <person name="Hildebrand F."/>
            <person name="Pallen M.J."/>
        </authorList>
    </citation>
    <scope>NUCLEOTIDE SEQUENCE</scope>
    <source>
        <strain evidence="2">ChiBcec1-1630</strain>
    </source>
</reference>
<keyword evidence="2" id="KW-0238">DNA-binding</keyword>
<organism evidence="2 3">
    <name type="scientific">Candidatus Eisenbergiella intestinigallinarum</name>
    <dbReference type="NCBI Taxonomy" id="2838549"/>
    <lineage>
        <taxon>Bacteria</taxon>
        <taxon>Bacillati</taxon>
        <taxon>Bacillota</taxon>
        <taxon>Clostridia</taxon>
        <taxon>Lachnospirales</taxon>
        <taxon>Lachnospiraceae</taxon>
        <taxon>Eisenbergiella</taxon>
    </lineage>
</organism>
<sequence>MKYRKFDTTFLVRLDPGEEICEQLLALAQKEGIRLAQISGLGAVNALTVGVFDTQTKEYHANSFEGPYEIVSLTGTLTTKDGTPYLHAHFAAGDAKGHVVGGHLNRAVISATAEIVLNLIPGTVERKFSEEIGLNLFDFQ</sequence>
<evidence type="ECO:0000313" key="3">
    <source>
        <dbReference type="Proteomes" id="UP000823922"/>
    </source>
</evidence>
<dbReference type="CDD" id="cd11378">
    <property type="entry name" value="DUF296"/>
    <property type="match status" value="1"/>
</dbReference>
<dbReference type="InterPro" id="IPR005175">
    <property type="entry name" value="PPC_dom"/>
</dbReference>
<dbReference type="EMBL" id="DWVS01000357">
    <property type="protein sequence ID" value="HJC89085.1"/>
    <property type="molecule type" value="Genomic_DNA"/>
</dbReference>
<dbReference type="InterPro" id="IPR025707">
    <property type="entry name" value="DNA_bp_PD1"/>
</dbReference>
<dbReference type="SUPFAM" id="SSF117856">
    <property type="entry name" value="AF0104/ALDC/Ptd012-like"/>
    <property type="match status" value="1"/>
</dbReference>
<protein>
    <submittedName>
        <fullName evidence="2">DNA-binding protein</fullName>
    </submittedName>
</protein>
<proteinExistence type="predicted"/>
<dbReference type="Pfam" id="PF03479">
    <property type="entry name" value="PCC"/>
    <property type="match status" value="1"/>
</dbReference>